<dbReference type="EMBL" id="BMAU01021190">
    <property type="protein sequence ID" value="GFX96304.1"/>
    <property type="molecule type" value="Genomic_DNA"/>
</dbReference>
<sequence length="130" mass="14436">MLVRLSRAPVLSGGLRRKTQLSPVPSTWPLPPRPHLTSPKILRSSKPAPSASVPRGAVRCVIIPKSENHQTQLHATQSWSATGLRVRKIKIKRIKLGQCPLSKVGLWSGHEKKKREIGMARKGPKIEKDH</sequence>
<protein>
    <submittedName>
        <fullName evidence="2">Uncharacterized protein</fullName>
    </submittedName>
</protein>
<evidence type="ECO:0000313" key="3">
    <source>
        <dbReference type="Proteomes" id="UP000887159"/>
    </source>
</evidence>
<evidence type="ECO:0000256" key="1">
    <source>
        <dbReference type="SAM" id="MobiDB-lite"/>
    </source>
</evidence>
<accession>A0A8X6RPD9</accession>
<reference evidence="2" key="1">
    <citation type="submission" date="2020-08" db="EMBL/GenBank/DDBJ databases">
        <title>Multicomponent nature underlies the extraordinary mechanical properties of spider dragline silk.</title>
        <authorList>
            <person name="Kono N."/>
            <person name="Nakamura H."/>
            <person name="Mori M."/>
            <person name="Yoshida Y."/>
            <person name="Ohtoshi R."/>
            <person name="Malay A.D."/>
            <person name="Moran D.A.P."/>
            <person name="Tomita M."/>
            <person name="Numata K."/>
            <person name="Arakawa K."/>
        </authorList>
    </citation>
    <scope>NUCLEOTIDE SEQUENCE</scope>
</reference>
<gene>
    <name evidence="2" type="ORF">TNCV_2291921</name>
</gene>
<proteinExistence type="predicted"/>
<comment type="caution">
    <text evidence="2">The sequence shown here is derived from an EMBL/GenBank/DDBJ whole genome shotgun (WGS) entry which is preliminary data.</text>
</comment>
<keyword evidence="3" id="KW-1185">Reference proteome</keyword>
<evidence type="ECO:0000313" key="2">
    <source>
        <dbReference type="EMBL" id="GFX96304.1"/>
    </source>
</evidence>
<organism evidence="2 3">
    <name type="scientific">Trichonephila clavipes</name>
    <name type="common">Golden silk orbweaver</name>
    <name type="synonym">Nephila clavipes</name>
    <dbReference type="NCBI Taxonomy" id="2585209"/>
    <lineage>
        <taxon>Eukaryota</taxon>
        <taxon>Metazoa</taxon>
        <taxon>Ecdysozoa</taxon>
        <taxon>Arthropoda</taxon>
        <taxon>Chelicerata</taxon>
        <taxon>Arachnida</taxon>
        <taxon>Araneae</taxon>
        <taxon>Araneomorphae</taxon>
        <taxon>Entelegynae</taxon>
        <taxon>Araneoidea</taxon>
        <taxon>Nephilidae</taxon>
        <taxon>Trichonephila</taxon>
    </lineage>
</organism>
<feature type="region of interest" description="Disordered" evidence="1">
    <location>
        <begin position="111"/>
        <end position="130"/>
    </location>
</feature>
<dbReference type="Proteomes" id="UP000887159">
    <property type="component" value="Unassembled WGS sequence"/>
</dbReference>
<name>A0A8X6RPD9_TRICX</name>
<feature type="region of interest" description="Disordered" evidence="1">
    <location>
        <begin position="22"/>
        <end position="55"/>
    </location>
</feature>
<feature type="compositionally biased region" description="Basic and acidic residues" evidence="1">
    <location>
        <begin position="114"/>
        <end position="130"/>
    </location>
</feature>
<dbReference type="AlphaFoldDB" id="A0A8X6RPD9"/>